<keyword evidence="2" id="KW-1185">Reference proteome</keyword>
<gene>
    <name evidence="1" type="ORF">H3Z82_18285</name>
</gene>
<dbReference type="EMBL" id="JACGLT010000023">
    <property type="protein sequence ID" value="MBA6154675.1"/>
    <property type="molecule type" value="Genomic_DNA"/>
</dbReference>
<dbReference type="Proteomes" id="UP000541857">
    <property type="component" value="Unassembled WGS sequence"/>
</dbReference>
<organism evidence="1 2">
    <name type="scientific">Gelidibacter maritimus</name>
    <dbReference type="NCBI Taxonomy" id="2761487"/>
    <lineage>
        <taxon>Bacteria</taxon>
        <taxon>Pseudomonadati</taxon>
        <taxon>Bacteroidota</taxon>
        <taxon>Flavobacteriia</taxon>
        <taxon>Flavobacteriales</taxon>
        <taxon>Flavobacteriaceae</taxon>
        <taxon>Gelidibacter</taxon>
    </lineage>
</organism>
<protein>
    <submittedName>
        <fullName evidence="1">Uncharacterized protein</fullName>
    </submittedName>
</protein>
<evidence type="ECO:0000313" key="2">
    <source>
        <dbReference type="Proteomes" id="UP000541857"/>
    </source>
</evidence>
<sequence>MLLKLIEDDQQHNHKDIAEFLRNFINLPQDDYLEDFVDQSALSLYDFVRIAIIVKDNLFFLNETIPKAKLTLDYCIMLATVALTLEEKEWDLNEQEIHIVASLKEAYLHTKNIENTFN</sequence>
<dbReference type="AlphaFoldDB" id="A0A7W2R5Z8"/>
<evidence type="ECO:0000313" key="1">
    <source>
        <dbReference type="EMBL" id="MBA6154675.1"/>
    </source>
</evidence>
<accession>A0A7W2R5Z8</accession>
<reference evidence="1 2" key="1">
    <citation type="submission" date="2020-07" db="EMBL/GenBank/DDBJ databases">
        <title>Bacterium isolated from marine sediment.</title>
        <authorList>
            <person name="Shang D."/>
        </authorList>
    </citation>
    <scope>NUCLEOTIDE SEQUENCE [LARGE SCALE GENOMIC DNA]</scope>
    <source>
        <strain evidence="1 2">F6074</strain>
    </source>
</reference>
<comment type="caution">
    <text evidence="1">The sequence shown here is derived from an EMBL/GenBank/DDBJ whole genome shotgun (WGS) entry which is preliminary data.</text>
</comment>
<name>A0A7W2R5Z8_9FLAO</name>
<proteinExistence type="predicted"/>
<dbReference type="RefSeq" id="WP_182206940.1">
    <property type="nucleotide sequence ID" value="NZ_JACGLT010000023.1"/>
</dbReference>